<dbReference type="PANTHER" id="PTHR15698:SF10">
    <property type="entry name" value="PHYTANOYL-COA HYDROXYLASE-INTERACTING PROTEIN-LIKE C-TERMINAL DOMAIN-CONTAINING PROTEIN"/>
    <property type="match status" value="1"/>
</dbReference>
<reference evidence="2" key="1">
    <citation type="submission" date="2021-03" db="EMBL/GenBank/DDBJ databases">
        <authorList>
            <person name="Bekaert M."/>
        </authorList>
    </citation>
    <scope>NUCLEOTIDE SEQUENCE</scope>
</reference>
<evidence type="ECO:0000259" key="1">
    <source>
        <dbReference type="Pfam" id="PF19281"/>
    </source>
</evidence>
<organism evidence="2 3">
    <name type="scientific">Mytilus edulis</name>
    <name type="common">Blue mussel</name>
    <dbReference type="NCBI Taxonomy" id="6550"/>
    <lineage>
        <taxon>Eukaryota</taxon>
        <taxon>Metazoa</taxon>
        <taxon>Spiralia</taxon>
        <taxon>Lophotrochozoa</taxon>
        <taxon>Mollusca</taxon>
        <taxon>Bivalvia</taxon>
        <taxon>Autobranchia</taxon>
        <taxon>Pteriomorphia</taxon>
        <taxon>Mytilida</taxon>
        <taxon>Mytiloidea</taxon>
        <taxon>Mytilidae</taxon>
        <taxon>Mytilinae</taxon>
        <taxon>Mytilus</taxon>
    </lineage>
</organism>
<evidence type="ECO:0000313" key="3">
    <source>
        <dbReference type="Proteomes" id="UP000683360"/>
    </source>
</evidence>
<dbReference type="OrthoDB" id="6074776at2759"/>
<proteinExistence type="predicted"/>
<evidence type="ECO:0000313" key="2">
    <source>
        <dbReference type="EMBL" id="CAG2223160.1"/>
    </source>
</evidence>
<dbReference type="InterPro" id="IPR045545">
    <property type="entry name" value="PHYIP/PHIPL_C"/>
</dbReference>
<dbReference type="EMBL" id="CAJPWZ010001775">
    <property type="protein sequence ID" value="CAG2223160.1"/>
    <property type="molecule type" value="Genomic_DNA"/>
</dbReference>
<name>A0A8S3T2L8_MYTED</name>
<feature type="domain" description="Phytanoyl-CoA hydroxylase-interacting protein-like C-terminal" evidence="1">
    <location>
        <begin position="249"/>
        <end position="448"/>
    </location>
</feature>
<dbReference type="AlphaFoldDB" id="A0A8S3T2L8"/>
<accession>A0A8S3T2L8</accession>
<protein>
    <recommendedName>
        <fullName evidence="1">Phytanoyl-CoA hydroxylase-interacting protein-like C-terminal domain-containing protein</fullName>
    </recommendedName>
</protein>
<dbReference type="Pfam" id="PF19281">
    <property type="entry name" value="PHYHIP_C"/>
    <property type="match status" value="1"/>
</dbReference>
<gene>
    <name evidence="2" type="ORF">MEDL_36413</name>
</gene>
<dbReference type="InterPro" id="IPR042868">
    <property type="entry name" value="PHYHIP/PHYHIPL"/>
</dbReference>
<sequence>MAKSQGILFHGKIDGGNRKMHFEIHGPERMNCLLLFLRPDIISLNGVTMIADVTVNDHDLPMIFVSGTEYCLEISGLKKENGMEEHYTVLAYGSTHFLVAKMKKKKDIDISVLLNEVMSLQFPVRNHTEVTFPIQVDHTPVSKYTFYNETKFTVNTVWIIFFKQSKDRLHIFIHVGKKLNFTLPFDLPIAIICEVKVIIGSILFDCKKMLTTKIEVNTKLTNFKTYFTKTEYETLYNQTIQFIKRKKSHFRSIEYFYRNKSKQYFTSITIDHSGIMAPYKKDNNGDPCSVINGRLDGLFFSTTVDFQTGQPFKYSPFGPLRLHIYASFLFTPNLNLYFADFYCHYKVHYVTVILTRKDSTADNFCKERLKELDIHDNPFVYLKKSKRSTDIMVRHGNGLRIEVLYTEAINIHEIIRKEQGYFEPVHIMGRGESRKNGIPKNENCKICNL</sequence>
<dbReference type="PANTHER" id="PTHR15698">
    <property type="entry name" value="PROTEIN CBG15099"/>
    <property type="match status" value="1"/>
</dbReference>
<keyword evidence="3" id="KW-1185">Reference proteome</keyword>
<dbReference type="Proteomes" id="UP000683360">
    <property type="component" value="Unassembled WGS sequence"/>
</dbReference>
<comment type="caution">
    <text evidence="2">The sequence shown here is derived from an EMBL/GenBank/DDBJ whole genome shotgun (WGS) entry which is preliminary data.</text>
</comment>